<dbReference type="Pfam" id="PF09587">
    <property type="entry name" value="PGA_cap"/>
    <property type="match status" value="1"/>
</dbReference>
<dbReference type="OrthoDB" id="9810906at2"/>
<accession>A0A3R9P2H8</accession>
<dbReference type="AlphaFoldDB" id="A0A3R9P2H8"/>
<dbReference type="PANTHER" id="PTHR33393:SF11">
    <property type="entry name" value="POLYGLUTAMINE SYNTHESIS ACCESSORY PROTEIN RV0574C-RELATED"/>
    <property type="match status" value="1"/>
</dbReference>
<dbReference type="RefSeq" id="WP_125558546.1">
    <property type="nucleotide sequence ID" value="NZ_RBVX01000024.1"/>
</dbReference>
<dbReference type="EMBL" id="RBVX01000024">
    <property type="protein sequence ID" value="RSL31444.1"/>
    <property type="molecule type" value="Genomic_DNA"/>
</dbReference>
<evidence type="ECO:0000313" key="3">
    <source>
        <dbReference type="EMBL" id="RSL31444.1"/>
    </source>
</evidence>
<dbReference type="SMART" id="SM00854">
    <property type="entry name" value="PGA_cap"/>
    <property type="match status" value="1"/>
</dbReference>
<comment type="similarity">
    <text evidence="1">Belongs to the CapA family.</text>
</comment>
<gene>
    <name evidence="3" type="ORF">D7Z54_20605</name>
</gene>
<dbReference type="CDD" id="cd07381">
    <property type="entry name" value="MPP_CapA"/>
    <property type="match status" value="1"/>
</dbReference>
<dbReference type="InterPro" id="IPR029052">
    <property type="entry name" value="Metallo-depent_PP-like"/>
</dbReference>
<evidence type="ECO:0000313" key="4">
    <source>
        <dbReference type="Proteomes" id="UP000275076"/>
    </source>
</evidence>
<evidence type="ECO:0000259" key="2">
    <source>
        <dbReference type="SMART" id="SM00854"/>
    </source>
</evidence>
<keyword evidence="4" id="KW-1185">Reference proteome</keyword>
<feature type="domain" description="Capsule synthesis protein CapA" evidence="2">
    <location>
        <begin position="6"/>
        <end position="317"/>
    </location>
</feature>
<protein>
    <submittedName>
        <fullName evidence="3">CapA family protein</fullName>
    </submittedName>
</protein>
<organism evidence="3 4">
    <name type="scientific">Salibacterium salarium</name>
    <dbReference type="NCBI Taxonomy" id="284579"/>
    <lineage>
        <taxon>Bacteria</taxon>
        <taxon>Bacillati</taxon>
        <taxon>Bacillota</taxon>
        <taxon>Bacilli</taxon>
        <taxon>Bacillales</taxon>
        <taxon>Bacillaceae</taxon>
    </lineage>
</organism>
<reference evidence="3 4" key="1">
    <citation type="submission" date="2018-10" db="EMBL/GenBank/DDBJ databases">
        <title>Draft genome sequence of Bacillus salarius IM0101, isolated from a hypersaline soil in Inner Mongolia, China.</title>
        <authorList>
            <person name="Yamprayoonswat W."/>
            <person name="Boonvisut S."/>
            <person name="Jumpathong W."/>
            <person name="Sittihan S."/>
            <person name="Ruangsuj P."/>
            <person name="Wanthongcharoen S."/>
            <person name="Thongpramul N."/>
            <person name="Pimmason S."/>
            <person name="Yu B."/>
            <person name="Yasawong M."/>
        </authorList>
    </citation>
    <scope>NUCLEOTIDE SEQUENCE [LARGE SCALE GENOMIC DNA]</scope>
    <source>
        <strain evidence="3 4">IM0101</strain>
    </source>
</reference>
<sequence length="432" mass="48068">MTGPIALTAAGDCFITRRLSEKNQQAEKLKHFFSHADVRFANLEVTTHDREGSPSPFSGGTWAMASPDVLDDLSYYGFNLLNGATNHTLDYLYGGLEATERNLKKRGFIYAGIGPHLADAAAPKYIETQNGRVAIIACTSTFHESWLAGRQGRDLPGRPGVNPLRYQTVHQVNEEDLQSLREIAEKTDVNADKNLAVKEGFLPADDPSTVNVGGLTFEKGNPPSTYRYPDPTDEQRLVQTVEEAKRQADLVIVSIHSHEMDSEDKSQPADFHKEISRTLIDAGADSIISHGPHILRGIEIYQGKPIFYSIGNFIFQNDTVTHLPPDFYEKYQLSDQATIADALDKRSDFGKKGLGVNPDVWRSVIPYWEMEQGTLTKLTLHPIELGYHLPRYQKGWPSLSDDLSTMEHLQALSEPFGTKITINKNGTGEVQL</sequence>
<proteinExistence type="inferred from homology"/>
<comment type="caution">
    <text evidence="3">The sequence shown here is derived from an EMBL/GenBank/DDBJ whole genome shotgun (WGS) entry which is preliminary data.</text>
</comment>
<dbReference type="SUPFAM" id="SSF56300">
    <property type="entry name" value="Metallo-dependent phosphatases"/>
    <property type="match status" value="1"/>
</dbReference>
<dbReference type="Proteomes" id="UP000275076">
    <property type="component" value="Unassembled WGS sequence"/>
</dbReference>
<evidence type="ECO:0000256" key="1">
    <source>
        <dbReference type="ARBA" id="ARBA00005662"/>
    </source>
</evidence>
<dbReference type="InterPro" id="IPR019079">
    <property type="entry name" value="Capsule_synth_CapA"/>
</dbReference>
<dbReference type="PANTHER" id="PTHR33393">
    <property type="entry name" value="POLYGLUTAMINE SYNTHESIS ACCESSORY PROTEIN RV0574C-RELATED"/>
    <property type="match status" value="1"/>
</dbReference>
<name>A0A3R9P2H8_9BACI</name>
<dbReference type="InterPro" id="IPR052169">
    <property type="entry name" value="CW_Biosynth-Accessory"/>
</dbReference>